<reference evidence="1 2" key="1">
    <citation type="submission" date="2015-08" db="EMBL/GenBank/DDBJ databases">
        <title>Next Generation Sequencing and Analysis of the Genome of Puccinia sorghi L Schw, the Causal Agent of Maize Common Rust.</title>
        <authorList>
            <person name="Rochi L."/>
            <person name="Burguener G."/>
            <person name="Darino M."/>
            <person name="Turjanski A."/>
            <person name="Kreff E."/>
            <person name="Dieguez M.J."/>
            <person name="Sacco F."/>
        </authorList>
    </citation>
    <scope>NUCLEOTIDE SEQUENCE [LARGE SCALE GENOMIC DNA]</scope>
    <source>
        <strain evidence="1 2">RO10H11247</strain>
    </source>
</reference>
<dbReference type="AlphaFoldDB" id="A0A0L6VB77"/>
<keyword evidence="2" id="KW-1185">Reference proteome</keyword>
<comment type="caution">
    <text evidence="1">The sequence shown here is derived from an EMBL/GenBank/DDBJ whole genome shotgun (WGS) entry which is preliminary data.</text>
</comment>
<dbReference type="VEuPathDB" id="FungiDB:VP01_2005g3"/>
<evidence type="ECO:0000313" key="2">
    <source>
        <dbReference type="Proteomes" id="UP000037035"/>
    </source>
</evidence>
<name>A0A0L6VB77_9BASI</name>
<evidence type="ECO:0000313" key="1">
    <source>
        <dbReference type="EMBL" id="KNZ58051.1"/>
    </source>
</evidence>
<accession>A0A0L6VB77</accession>
<dbReference type="OrthoDB" id="2588793at2759"/>
<proteinExistence type="predicted"/>
<protein>
    <submittedName>
        <fullName evidence="1">Uncharacterized protein</fullName>
    </submittedName>
</protein>
<sequence>MLSSDPPDVDNLTIQASVWTIQECVLIFNDLAYDNANWITFSSTCLPSPDYLSTLQAIRNVPQVLPLQMRPADASRSICLNLTSGAGPTPTSPSCMEIPSCCSMT</sequence>
<dbReference type="Proteomes" id="UP000037035">
    <property type="component" value="Unassembled WGS sequence"/>
</dbReference>
<organism evidence="1 2">
    <name type="scientific">Puccinia sorghi</name>
    <dbReference type="NCBI Taxonomy" id="27349"/>
    <lineage>
        <taxon>Eukaryota</taxon>
        <taxon>Fungi</taxon>
        <taxon>Dikarya</taxon>
        <taxon>Basidiomycota</taxon>
        <taxon>Pucciniomycotina</taxon>
        <taxon>Pucciniomycetes</taxon>
        <taxon>Pucciniales</taxon>
        <taxon>Pucciniaceae</taxon>
        <taxon>Puccinia</taxon>
    </lineage>
</organism>
<gene>
    <name evidence="1" type="ORF">VP01_2005g3</name>
</gene>
<dbReference type="EMBL" id="LAVV01006844">
    <property type="protein sequence ID" value="KNZ58051.1"/>
    <property type="molecule type" value="Genomic_DNA"/>
</dbReference>